<dbReference type="EMBL" id="BMAV01013964">
    <property type="protein sequence ID" value="GFY61952.1"/>
    <property type="molecule type" value="Genomic_DNA"/>
</dbReference>
<reference evidence="2" key="1">
    <citation type="submission" date="2020-08" db="EMBL/GenBank/DDBJ databases">
        <title>Multicomponent nature underlies the extraordinary mechanical properties of spider dragline silk.</title>
        <authorList>
            <person name="Kono N."/>
            <person name="Nakamura H."/>
            <person name="Mori M."/>
            <person name="Yoshida Y."/>
            <person name="Ohtoshi R."/>
            <person name="Malay A.D."/>
            <person name="Moran D.A.P."/>
            <person name="Tomita M."/>
            <person name="Numata K."/>
            <person name="Arakawa K."/>
        </authorList>
    </citation>
    <scope>NUCLEOTIDE SEQUENCE</scope>
</reference>
<evidence type="ECO:0000313" key="3">
    <source>
        <dbReference type="Proteomes" id="UP000886998"/>
    </source>
</evidence>
<proteinExistence type="predicted"/>
<dbReference type="Proteomes" id="UP000886998">
    <property type="component" value="Unassembled WGS sequence"/>
</dbReference>
<protein>
    <submittedName>
        <fullName evidence="2">Uncharacterized protein</fullName>
    </submittedName>
</protein>
<dbReference type="AlphaFoldDB" id="A0A8X6Y052"/>
<feature type="non-terminal residue" evidence="2">
    <location>
        <position position="232"/>
    </location>
</feature>
<keyword evidence="3" id="KW-1185">Reference proteome</keyword>
<feature type="coiled-coil region" evidence="1">
    <location>
        <begin position="184"/>
        <end position="211"/>
    </location>
</feature>
<evidence type="ECO:0000313" key="2">
    <source>
        <dbReference type="EMBL" id="GFY61952.1"/>
    </source>
</evidence>
<comment type="caution">
    <text evidence="2">The sequence shown here is derived from an EMBL/GenBank/DDBJ whole genome shotgun (WGS) entry which is preliminary data.</text>
</comment>
<dbReference type="OrthoDB" id="10581643at2759"/>
<organism evidence="2 3">
    <name type="scientific">Trichonephila inaurata madagascariensis</name>
    <dbReference type="NCBI Taxonomy" id="2747483"/>
    <lineage>
        <taxon>Eukaryota</taxon>
        <taxon>Metazoa</taxon>
        <taxon>Ecdysozoa</taxon>
        <taxon>Arthropoda</taxon>
        <taxon>Chelicerata</taxon>
        <taxon>Arachnida</taxon>
        <taxon>Araneae</taxon>
        <taxon>Araneomorphae</taxon>
        <taxon>Entelegynae</taxon>
        <taxon>Araneoidea</taxon>
        <taxon>Nephilidae</taxon>
        <taxon>Trichonephila</taxon>
        <taxon>Trichonephila inaurata</taxon>
    </lineage>
</organism>
<sequence length="232" mass="26863">MGDKFLPSECKKFLQDDSEENLDNSGPFSLLHTDVFESFQSGFQPIDNNAMLGYKSQNTSCIDNDTIEDSFLETQEFDTNRCHSIFQYQNQSDGEQSKLHFECSYSNEEKRELQQKRDQKDSISISVVGRCIRTAFDVLNGIDHENNGIFSETIESHFKDIFQTEPNFFYSIEETLSHKDELLYKNEENRIDNHQSKCENIDLSNKQLEQDSSVEILKSSHSQSKVDISSFE</sequence>
<accession>A0A8X6Y052</accession>
<keyword evidence="1" id="KW-0175">Coiled coil</keyword>
<evidence type="ECO:0000256" key="1">
    <source>
        <dbReference type="SAM" id="Coils"/>
    </source>
</evidence>
<gene>
    <name evidence="2" type="ORF">TNIN_365801</name>
</gene>
<name>A0A8X6Y052_9ARAC</name>